<dbReference type="PANTHER" id="PTHR43731:SF14">
    <property type="entry name" value="PRESENILIN-ASSOCIATED RHOMBOID-LIKE PROTEIN, MITOCHONDRIAL"/>
    <property type="match status" value="1"/>
</dbReference>
<feature type="transmembrane region" description="Helical" evidence="8">
    <location>
        <begin position="20"/>
        <end position="44"/>
    </location>
</feature>
<evidence type="ECO:0000256" key="6">
    <source>
        <dbReference type="ARBA" id="ARBA00023136"/>
    </source>
</evidence>
<keyword evidence="12" id="KW-1185">Reference proteome</keyword>
<dbReference type="InterPro" id="IPR046483">
    <property type="entry name" value="DUF6576"/>
</dbReference>
<feature type="transmembrane region" description="Helical" evidence="8">
    <location>
        <begin position="100"/>
        <end position="122"/>
    </location>
</feature>
<evidence type="ECO:0000313" key="11">
    <source>
        <dbReference type="EMBL" id="MFC7357499.1"/>
    </source>
</evidence>
<keyword evidence="4 11" id="KW-0378">Hydrolase</keyword>
<dbReference type="Pfam" id="PF01694">
    <property type="entry name" value="Rhomboid"/>
    <property type="match status" value="1"/>
</dbReference>
<comment type="caution">
    <text evidence="11">The sequence shown here is derived from an EMBL/GenBank/DDBJ whole genome shotgun (WGS) entry which is preliminary data.</text>
</comment>
<dbReference type="Gene3D" id="1.20.1540.10">
    <property type="entry name" value="Rhomboid-like"/>
    <property type="match status" value="1"/>
</dbReference>
<comment type="subcellular location">
    <subcellularLocation>
        <location evidence="1">Membrane</location>
        <topology evidence="1">Multi-pass membrane protein</topology>
    </subcellularLocation>
</comment>
<evidence type="ECO:0000256" key="2">
    <source>
        <dbReference type="ARBA" id="ARBA00009045"/>
    </source>
</evidence>
<feature type="transmembrane region" description="Helical" evidence="8">
    <location>
        <begin position="64"/>
        <end position="88"/>
    </location>
</feature>
<feature type="region of interest" description="Disordered" evidence="7">
    <location>
        <begin position="236"/>
        <end position="260"/>
    </location>
</feature>
<dbReference type="RefSeq" id="WP_380217345.1">
    <property type="nucleotide sequence ID" value="NZ_JBHTBN010000003.1"/>
</dbReference>
<name>A0ABW2MVR9_9FLAO</name>
<evidence type="ECO:0000259" key="9">
    <source>
        <dbReference type="Pfam" id="PF01694"/>
    </source>
</evidence>
<evidence type="ECO:0000259" key="10">
    <source>
        <dbReference type="Pfam" id="PF20216"/>
    </source>
</evidence>
<evidence type="ECO:0000256" key="1">
    <source>
        <dbReference type="ARBA" id="ARBA00004141"/>
    </source>
</evidence>
<comment type="similarity">
    <text evidence="2">Belongs to the peptidase S54 family.</text>
</comment>
<dbReference type="InterPro" id="IPR022764">
    <property type="entry name" value="Peptidase_S54_rhomboid_dom"/>
</dbReference>
<keyword evidence="3 8" id="KW-0812">Transmembrane</keyword>
<evidence type="ECO:0000256" key="4">
    <source>
        <dbReference type="ARBA" id="ARBA00022801"/>
    </source>
</evidence>
<dbReference type="EC" id="3.4.21.105" evidence="11"/>
<keyword evidence="6 8" id="KW-0472">Membrane</keyword>
<evidence type="ECO:0000256" key="8">
    <source>
        <dbReference type="SAM" id="Phobius"/>
    </source>
</evidence>
<dbReference type="SUPFAM" id="SSF144091">
    <property type="entry name" value="Rhomboid-like"/>
    <property type="match status" value="1"/>
</dbReference>
<proteinExistence type="inferred from homology"/>
<dbReference type="EMBL" id="JBHTBN010000003">
    <property type="protein sequence ID" value="MFC7357499.1"/>
    <property type="molecule type" value="Genomic_DNA"/>
</dbReference>
<gene>
    <name evidence="11" type="ORF">ACFQO1_07355</name>
</gene>
<keyword evidence="5 8" id="KW-1133">Transmembrane helix</keyword>
<feature type="domain" description="DUF6576" evidence="10">
    <location>
        <begin position="253"/>
        <end position="284"/>
    </location>
</feature>
<dbReference type="Pfam" id="PF20216">
    <property type="entry name" value="DUF6576"/>
    <property type="match status" value="1"/>
</dbReference>
<feature type="transmembrane region" description="Helical" evidence="8">
    <location>
        <begin position="128"/>
        <end position="150"/>
    </location>
</feature>
<dbReference type="GO" id="GO:0006508">
    <property type="term" value="P:proteolysis"/>
    <property type="evidence" value="ECO:0007669"/>
    <property type="project" value="UniProtKB-KW"/>
</dbReference>
<dbReference type="InterPro" id="IPR035952">
    <property type="entry name" value="Rhomboid-like_sf"/>
</dbReference>
<protein>
    <submittedName>
        <fullName evidence="11">Rhomboid family intramembrane serine protease</fullName>
        <ecNumber evidence="11">3.4.21.105</ecNumber>
    </submittedName>
</protein>
<feature type="domain" description="Peptidase S54 rhomboid" evidence="9">
    <location>
        <begin position="60"/>
        <end position="205"/>
    </location>
</feature>
<feature type="transmembrane region" description="Helical" evidence="8">
    <location>
        <begin position="187"/>
        <end position="206"/>
    </location>
</feature>
<keyword evidence="11" id="KW-0645">Protease</keyword>
<dbReference type="Proteomes" id="UP001596415">
    <property type="component" value="Unassembled WGS sequence"/>
</dbReference>
<reference evidence="12" key="1">
    <citation type="journal article" date="2019" name="Int. J. Syst. Evol. Microbiol.">
        <title>The Global Catalogue of Microorganisms (GCM) 10K type strain sequencing project: providing services to taxonomists for standard genome sequencing and annotation.</title>
        <authorList>
            <consortium name="The Broad Institute Genomics Platform"/>
            <consortium name="The Broad Institute Genome Sequencing Center for Infectious Disease"/>
            <person name="Wu L."/>
            <person name="Ma J."/>
        </authorList>
    </citation>
    <scope>NUCLEOTIDE SEQUENCE [LARGE SCALE GENOMIC DNA]</scope>
    <source>
        <strain evidence="12">CGMCC 1.16306</strain>
    </source>
</reference>
<evidence type="ECO:0000313" key="12">
    <source>
        <dbReference type="Proteomes" id="UP001596415"/>
    </source>
</evidence>
<evidence type="ECO:0000256" key="7">
    <source>
        <dbReference type="SAM" id="MobiDB-lite"/>
    </source>
</evidence>
<organism evidence="11 12">
    <name type="scientific">Jejudonia soesokkakensis</name>
    <dbReference type="NCBI Taxonomy" id="1323432"/>
    <lineage>
        <taxon>Bacteria</taxon>
        <taxon>Pseudomonadati</taxon>
        <taxon>Bacteroidota</taxon>
        <taxon>Flavobacteriia</taxon>
        <taxon>Flavobacteriales</taxon>
        <taxon>Flavobacteriaceae</taxon>
        <taxon>Jejudonia</taxon>
    </lineage>
</organism>
<dbReference type="GO" id="GO:0008233">
    <property type="term" value="F:peptidase activity"/>
    <property type="evidence" value="ECO:0007669"/>
    <property type="project" value="UniProtKB-KW"/>
</dbReference>
<evidence type="ECO:0000256" key="5">
    <source>
        <dbReference type="ARBA" id="ARBA00022989"/>
    </source>
</evidence>
<dbReference type="InterPro" id="IPR050925">
    <property type="entry name" value="Rhomboid_protease_S54"/>
</dbReference>
<sequence length="291" mass="32915">MAANSLAYQFKTSSIAVKIIAINAVIFLLISLTSFFGQIAPISLTRWFVLPDGLPEFILQPWSFITYAFIHYGFWHLLFNMYMLYWFSNIVLNLFDSKRYLTIYLLGAMSGGLLYVLSYNIFPVFLNSSSYLLGASGAVMAIVIFIATYTPNTELRIFTWTIKLWHIAAVIFLIDLVRLPISGNAGGLLAHIGGAILGYSYAIQLAKGNDIGLWFTKLISWVEDVFKPRTKKPFKKVHRTTQTTPKRSKQKPSKTETQKKVDDILDKIGKSGYESLTKAEKDFLFKAGKED</sequence>
<accession>A0ABW2MVR9</accession>
<evidence type="ECO:0000256" key="3">
    <source>
        <dbReference type="ARBA" id="ARBA00022692"/>
    </source>
</evidence>
<feature type="transmembrane region" description="Helical" evidence="8">
    <location>
        <begin position="162"/>
        <end position="181"/>
    </location>
</feature>
<dbReference type="PANTHER" id="PTHR43731">
    <property type="entry name" value="RHOMBOID PROTEASE"/>
    <property type="match status" value="1"/>
</dbReference>